<gene>
    <name evidence="2" type="primary">C1orf105</name>
</gene>
<dbReference type="STRING" id="9986.ENSOCUP00000044730"/>
<proteinExistence type="predicted"/>
<feature type="region of interest" description="Disordered" evidence="1">
    <location>
        <begin position="179"/>
        <end position="202"/>
    </location>
</feature>
<reference evidence="2" key="3">
    <citation type="submission" date="2025-09" db="UniProtKB">
        <authorList>
            <consortium name="Ensembl"/>
        </authorList>
    </citation>
    <scope>IDENTIFICATION</scope>
    <source>
        <strain evidence="2">Thorbecke</strain>
    </source>
</reference>
<evidence type="ECO:0000256" key="1">
    <source>
        <dbReference type="SAM" id="MobiDB-lite"/>
    </source>
</evidence>
<dbReference type="PANTHER" id="PTHR39410:SF1">
    <property type="entry name" value="RIKEN CDNA 4930558K02 GENE"/>
    <property type="match status" value="1"/>
</dbReference>
<dbReference type="PANTHER" id="PTHR39410">
    <property type="entry name" value="RIKEN CDNA 4930558K02 GENE"/>
    <property type="match status" value="1"/>
</dbReference>
<dbReference type="AlphaFoldDB" id="A0A5F9DEN5"/>
<dbReference type="GeneTree" id="ENSGT00390000015231"/>
<dbReference type="Proteomes" id="UP000001811">
    <property type="component" value="Chromosome 13"/>
</dbReference>
<dbReference type="Bgee" id="ENSOCUG00000029014">
    <property type="expression patterns" value="Expressed in testis and 14 other cell types or tissues"/>
</dbReference>
<keyword evidence="3" id="KW-1185">Reference proteome</keyword>
<evidence type="ECO:0000313" key="2">
    <source>
        <dbReference type="Ensembl" id="ENSOCUP00000044730.1"/>
    </source>
</evidence>
<dbReference type="EMBL" id="AAGW02000015">
    <property type="status" value="NOT_ANNOTATED_CDS"/>
    <property type="molecule type" value="Genomic_DNA"/>
</dbReference>
<reference evidence="2" key="2">
    <citation type="submission" date="2025-08" db="UniProtKB">
        <authorList>
            <consortium name="Ensembl"/>
        </authorList>
    </citation>
    <scope>IDENTIFICATION</scope>
    <source>
        <strain evidence="2">Thorbecke</strain>
    </source>
</reference>
<reference evidence="2 3" key="1">
    <citation type="journal article" date="2011" name="Nature">
        <title>A high-resolution map of human evolutionary constraint using 29 mammals.</title>
        <authorList>
            <person name="Lindblad-Toh K."/>
            <person name="Garber M."/>
            <person name="Zuk O."/>
            <person name="Lin M.F."/>
            <person name="Parker B.J."/>
            <person name="Washietl S."/>
            <person name="Kheradpour P."/>
            <person name="Ernst J."/>
            <person name="Jordan G."/>
            <person name="Mauceli E."/>
            <person name="Ward L.D."/>
            <person name="Lowe C.B."/>
            <person name="Holloway A.K."/>
            <person name="Clamp M."/>
            <person name="Gnerre S."/>
            <person name="Alfoldi J."/>
            <person name="Beal K."/>
            <person name="Chang J."/>
            <person name="Clawson H."/>
            <person name="Cuff J."/>
            <person name="Di Palma F."/>
            <person name="Fitzgerald S."/>
            <person name="Flicek P."/>
            <person name="Guttman M."/>
            <person name="Hubisz M.J."/>
            <person name="Jaffe D.B."/>
            <person name="Jungreis I."/>
            <person name="Kent W.J."/>
            <person name="Kostka D."/>
            <person name="Lara M."/>
            <person name="Martins A.L."/>
            <person name="Massingham T."/>
            <person name="Moltke I."/>
            <person name="Raney B.J."/>
            <person name="Rasmussen M.D."/>
            <person name="Robinson J."/>
            <person name="Stark A."/>
            <person name="Vilella A.J."/>
            <person name="Wen J."/>
            <person name="Xie X."/>
            <person name="Zody M.C."/>
            <person name="Baldwin J."/>
            <person name="Bloom T."/>
            <person name="Chin C.W."/>
            <person name="Heiman D."/>
            <person name="Nicol R."/>
            <person name="Nusbaum C."/>
            <person name="Young S."/>
            <person name="Wilkinson J."/>
            <person name="Worley K.C."/>
            <person name="Kovar C.L."/>
            <person name="Muzny D.M."/>
            <person name="Gibbs R.A."/>
            <person name="Cree A."/>
            <person name="Dihn H.H."/>
            <person name="Fowler G."/>
            <person name="Jhangiani S."/>
            <person name="Joshi V."/>
            <person name="Lee S."/>
            <person name="Lewis L.R."/>
            <person name="Nazareth L.V."/>
            <person name="Okwuonu G."/>
            <person name="Santibanez J."/>
            <person name="Warren W.C."/>
            <person name="Mardis E.R."/>
            <person name="Weinstock G.M."/>
            <person name="Wilson R.K."/>
            <person name="Delehaunty K."/>
            <person name="Dooling D."/>
            <person name="Fronik C."/>
            <person name="Fulton L."/>
            <person name="Fulton B."/>
            <person name="Graves T."/>
            <person name="Minx P."/>
            <person name="Sodergren E."/>
            <person name="Birney E."/>
            <person name="Margulies E.H."/>
            <person name="Herrero J."/>
            <person name="Green E.D."/>
            <person name="Haussler D."/>
            <person name="Siepel A."/>
            <person name="Goldman N."/>
            <person name="Pollard K.S."/>
            <person name="Pedersen J.S."/>
            <person name="Lander E.S."/>
            <person name="Kellis M."/>
        </authorList>
    </citation>
    <scope>NUCLEOTIDE SEQUENCE [LARGE SCALE GENOMIC DNA]</scope>
    <source>
        <strain evidence="2 3">Thorbecke inbred</strain>
    </source>
</reference>
<dbReference type="Ensembl" id="ENSOCUT00000036761.1">
    <property type="protein sequence ID" value="ENSOCUP00000044730.1"/>
    <property type="gene ID" value="ENSOCUG00000029014.3"/>
</dbReference>
<name>A0A5F9DEN5_RABIT</name>
<dbReference type="EMBL" id="AAGW02000013">
    <property type="status" value="NOT_ANNOTATED_CDS"/>
    <property type="molecule type" value="Genomic_DNA"/>
</dbReference>
<dbReference type="EMBL" id="AAGW02000016">
    <property type="status" value="NOT_ANNOTATED_CDS"/>
    <property type="molecule type" value="Genomic_DNA"/>
</dbReference>
<protein>
    <submittedName>
        <fullName evidence="2">Chromosome 1 open reading frame 105</fullName>
    </submittedName>
</protein>
<organism evidence="2 3">
    <name type="scientific">Oryctolagus cuniculus</name>
    <name type="common">Rabbit</name>
    <dbReference type="NCBI Taxonomy" id="9986"/>
    <lineage>
        <taxon>Eukaryota</taxon>
        <taxon>Metazoa</taxon>
        <taxon>Chordata</taxon>
        <taxon>Craniata</taxon>
        <taxon>Vertebrata</taxon>
        <taxon>Euteleostomi</taxon>
        <taxon>Mammalia</taxon>
        <taxon>Eutheria</taxon>
        <taxon>Euarchontoglires</taxon>
        <taxon>Glires</taxon>
        <taxon>Lagomorpha</taxon>
        <taxon>Leporidae</taxon>
        <taxon>Oryctolagus</taxon>
    </lineage>
</organism>
<dbReference type="EMBL" id="AAGW02000014">
    <property type="status" value="NOT_ANNOTATED_CDS"/>
    <property type="molecule type" value="Genomic_DNA"/>
</dbReference>
<feature type="compositionally biased region" description="Basic and acidic residues" evidence="1">
    <location>
        <begin position="193"/>
        <end position="202"/>
    </location>
</feature>
<accession>A0A5F9DEN5</accession>
<sequence length="202" mass="22824">MNSEKSFLSTSFQASVPKFDKVPWPGEASLRNKPLVLSLPKRSPHSYAIFPTSSKDMNLSILFHVPDVFSKVRKNQNNSMLLPNKPLCSTCQEISMIQSRPLRIPDGLKLSFKNFVSHRTMSLPQPQTQTFPKPSRDDIPTESIHYKLPILGPRTAVFHGLLSDAYKSLQEMEQTSLLRKEPTGKTVRTRCLGSERPHHASL</sequence>
<dbReference type="InParanoid" id="A0A5F9DEN5"/>
<dbReference type="InterPro" id="IPR027845">
    <property type="entry name" value="DUF4548"/>
</dbReference>
<evidence type="ECO:0000313" key="3">
    <source>
        <dbReference type="Proteomes" id="UP000001811"/>
    </source>
</evidence>
<dbReference type="Pfam" id="PF15081">
    <property type="entry name" value="DUF4548"/>
    <property type="match status" value="1"/>
</dbReference>